<gene>
    <name evidence="2" type="ORF">RND71_022568</name>
</gene>
<evidence type="ECO:0000313" key="2">
    <source>
        <dbReference type="EMBL" id="KAK4356958.1"/>
    </source>
</evidence>
<sequence>MESFLVKPCMYIMGTEIAGGLLVFIFLVKFEASASQNSMYPRVKVRVQKEEDDQYAYESLPSLKAFESLSITDFSSSDDSPTSVVRIPRACILSPDRHGLPSSRGITKDNNQSIFGGSKTNARATSVPRPRAVLSSPDNDQMISTRRKTRAEVFSGLKNHNSCQNRHHAKCKIFPKSIQAENHTSGNKGSKDTEDGKLDSRARARLVRANPSQRTHLRKGDEDYVRSN</sequence>
<feature type="region of interest" description="Disordered" evidence="1">
    <location>
        <begin position="178"/>
        <end position="228"/>
    </location>
</feature>
<name>A0AAE1RU19_9SOLA</name>
<keyword evidence="3" id="KW-1185">Reference proteome</keyword>
<feature type="compositionally biased region" description="Basic and acidic residues" evidence="1">
    <location>
        <begin position="218"/>
        <end position="228"/>
    </location>
</feature>
<feature type="compositionally biased region" description="Basic and acidic residues" evidence="1">
    <location>
        <begin position="189"/>
        <end position="202"/>
    </location>
</feature>
<dbReference type="EMBL" id="JAVYJV010000012">
    <property type="protein sequence ID" value="KAK4356958.1"/>
    <property type="molecule type" value="Genomic_DNA"/>
</dbReference>
<comment type="caution">
    <text evidence="2">The sequence shown here is derived from an EMBL/GenBank/DDBJ whole genome shotgun (WGS) entry which is preliminary data.</text>
</comment>
<proteinExistence type="predicted"/>
<feature type="compositionally biased region" description="Polar residues" evidence="1">
    <location>
        <begin position="179"/>
        <end position="188"/>
    </location>
</feature>
<dbReference type="Proteomes" id="UP001291623">
    <property type="component" value="Unassembled WGS sequence"/>
</dbReference>
<feature type="region of interest" description="Disordered" evidence="1">
    <location>
        <begin position="98"/>
        <end position="143"/>
    </location>
</feature>
<feature type="compositionally biased region" description="Polar residues" evidence="1">
    <location>
        <begin position="104"/>
        <end position="124"/>
    </location>
</feature>
<evidence type="ECO:0000256" key="1">
    <source>
        <dbReference type="SAM" id="MobiDB-lite"/>
    </source>
</evidence>
<dbReference type="PANTHER" id="PTHR38932">
    <property type="entry name" value="BNAC03G64660D PROTEIN"/>
    <property type="match status" value="1"/>
</dbReference>
<reference evidence="2" key="1">
    <citation type="submission" date="2023-12" db="EMBL/GenBank/DDBJ databases">
        <title>Genome assembly of Anisodus tanguticus.</title>
        <authorList>
            <person name="Wang Y.-J."/>
        </authorList>
    </citation>
    <scope>NUCLEOTIDE SEQUENCE</scope>
    <source>
        <strain evidence="2">KB-2021</strain>
        <tissue evidence="2">Leaf</tissue>
    </source>
</reference>
<dbReference type="AlphaFoldDB" id="A0AAE1RU19"/>
<organism evidence="2 3">
    <name type="scientific">Anisodus tanguticus</name>
    <dbReference type="NCBI Taxonomy" id="243964"/>
    <lineage>
        <taxon>Eukaryota</taxon>
        <taxon>Viridiplantae</taxon>
        <taxon>Streptophyta</taxon>
        <taxon>Embryophyta</taxon>
        <taxon>Tracheophyta</taxon>
        <taxon>Spermatophyta</taxon>
        <taxon>Magnoliopsida</taxon>
        <taxon>eudicotyledons</taxon>
        <taxon>Gunneridae</taxon>
        <taxon>Pentapetalae</taxon>
        <taxon>asterids</taxon>
        <taxon>lamiids</taxon>
        <taxon>Solanales</taxon>
        <taxon>Solanaceae</taxon>
        <taxon>Solanoideae</taxon>
        <taxon>Hyoscyameae</taxon>
        <taxon>Anisodus</taxon>
    </lineage>
</organism>
<evidence type="ECO:0000313" key="3">
    <source>
        <dbReference type="Proteomes" id="UP001291623"/>
    </source>
</evidence>
<protein>
    <submittedName>
        <fullName evidence="2">Uncharacterized protein</fullName>
    </submittedName>
</protein>
<accession>A0AAE1RU19</accession>
<dbReference type="PANTHER" id="PTHR38932:SF1">
    <property type="entry name" value="DUF4005 DOMAIN-CONTAINING PROTEIN"/>
    <property type="match status" value="1"/>
</dbReference>